<dbReference type="InterPro" id="IPR011611">
    <property type="entry name" value="PfkB_dom"/>
</dbReference>
<evidence type="ECO:0000313" key="6">
    <source>
        <dbReference type="Proteomes" id="UP000027093"/>
    </source>
</evidence>
<proteinExistence type="inferred from homology"/>
<reference evidence="5 6" key="1">
    <citation type="journal article" date="2014" name="Int. J. Syst. Evol. Microbiol.">
        <title>Nitrososphaera viennensis gen. nov., sp. nov., an aerobic and mesophilic, ammonia-oxidizing archaeon from soil and a member of the archaeal phylum Thaumarchaeota.</title>
        <authorList>
            <person name="Stieglmeier M."/>
            <person name="Klingl A."/>
            <person name="Alves R.J."/>
            <person name="Rittmann S.K."/>
            <person name="Melcher M."/>
            <person name="Leisch N."/>
            <person name="Schleper C."/>
        </authorList>
    </citation>
    <scope>NUCLEOTIDE SEQUENCE [LARGE SCALE GENOMIC DNA]</scope>
    <source>
        <strain evidence="5">EN76</strain>
    </source>
</reference>
<dbReference type="RefSeq" id="WP_075055398.1">
    <property type="nucleotide sequence ID" value="NZ_CP007536.1"/>
</dbReference>
<dbReference type="Proteomes" id="UP000027093">
    <property type="component" value="Chromosome"/>
</dbReference>
<dbReference type="GO" id="GO:0005829">
    <property type="term" value="C:cytosol"/>
    <property type="evidence" value="ECO:0007669"/>
    <property type="project" value="TreeGrafter"/>
</dbReference>
<evidence type="ECO:0000259" key="4">
    <source>
        <dbReference type="Pfam" id="PF00294"/>
    </source>
</evidence>
<dbReference type="HOGENOM" id="CLU_805653_0_0_2"/>
<dbReference type="InterPro" id="IPR029056">
    <property type="entry name" value="Ribokinase-like"/>
</dbReference>
<sequence>MIIDKLKQLRILGSIVVMPDFFVDRIIRLDAREKLTGALEEKARNGGGSVRGVPTIDIRGGNAVNVAYALAKLGAKVTLFTVADEMGAAMIRQSFSQFGDRAALRIAQGRHGCTTAFEFPHGDSRVNVMVSDIGDNASFGPDKLSSNDDQAALKNADAVMVVNWASNQKGTELAEHVFKSSPSALHFIDPADIATRKLEFRDALFKLGPVTDYLSINENECDHLASALGLDAPLGTNYGPDDVKKAAAKIAESVGITTDLHTRIGSAWSNGKEAEFVHAIKVEPKILTGAGDVWDAADILGYIAGLDSRERLLFANAASSLYVREPSGEPPAMSSVFELIERIQ</sequence>
<dbReference type="Pfam" id="PF00294">
    <property type="entry name" value="PfkB"/>
    <property type="match status" value="1"/>
</dbReference>
<dbReference type="Gene3D" id="3.40.1190.20">
    <property type="match status" value="1"/>
</dbReference>
<dbReference type="GO" id="GO:0016301">
    <property type="term" value="F:kinase activity"/>
    <property type="evidence" value="ECO:0007669"/>
    <property type="project" value="UniProtKB-KW"/>
</dbReference>
<dbReference type="STRING" id="926571.NVIE_024230"/>
<gene>
    <name evidence="5" type="ORF">NVIE_024230</name>
</gene>
<evidence type="ECO:0000256" key="3">
    <source>
        <dbReference type="ARBA" id="ARBA00022777"/>
    </source>
</evidence>
<dbReference type="PANTHER" id="PTHR10584:SF166">
    <property type="entry name" value="RIBOKINASE"/>
    <property type="match status" value="1"/>
</dbReference>
<comment type="similarity">
    <text evidence="1">Belongs to the carbohydrate kinase PfkB family.</text>
</comment>
<dbReference type="PANTHER" id="PTHR10584">
    <property type="entry name" value="SUGAR KINASE"/>
    <property type="match status" value="1"/>
</dbReference>
<organism evidence="5 6">
    <name type="scientific">Nitrososphaera viennensis EN76</name>
    <dbReference type="NCBI Taxonomy" id="926571"/>
    <lineage>
        <taxon>Archaea</taxon>
        <taxon>Nitrososphaerota</taxon>
        <taxon>Nitrososphaeria</taxon>
        <taxon>Nitrososphaerales</taxon>
        <taxon>Nitrososphaeraceae</taxon>
        <taxon>Nitrososphaera</taxon>
    </lineage>
</organism>
<dbReference type="EMBL" id="CP007536">
    <property type="protein sequence ID" value="AIC16688.1"/>
    <property type="molecule type" value="Genomic_DNA"/>
</dbReference>
<evidence type="ECO:0000256" key="1">
    <source>
        <dbReference type="ARBA" id="ARBA00010688"/>
    </source>
</evidence>
<keyword evidence="2 5" id="KW-0808">Transferase</keyword>
<dbReference type="SUPFAM" id="SSF53613">
    <property type="entry name" value="Ribokinase-like"/>
    <property type="match status" value="1"/>
</dbReference>
<dbReference type="EC" id="2.7.1.-" evidence="5"/>
<dbReference type="AlphaFoldDB" id="A0A060HMH5"/>
<dbReference type="GeneID" id="74947664"/>
<name>A0A060HMH5_9ARCH</name>
<keyword evidence="6" id="KW-1185">Reference proteome</keyword>
<feature type="domain" description="Carbohydrate kinase PfkB" evidence="4">
    <location>
        <begin position="60"/>
        <end position="328"/>
    </location>
</feature>
<keyword evidence="3 5" id="KW-0418">Kinase</keyword>
<protein>
    <submittedName>
        <fullName evidence="5">PfkB family carbohydrate kinase</fullName>
        <ecNumber evidence="5">2.7.1.-</ecNumber>
    </submittedName>
</protein>
<dbReference type="OrthoDB" id="26949at2157"/>
<evidence type="ECO:0000313" key="5">
    <source>
        <dbReference type="EMBL" id="AIC16688.1"/>
    </source>
</evidence>
<dbReference type="KEGG" id="nvn:NVIE_024230"/>
<accession>A0A060HMH5</accession>
<evidence type="ECO:0000256" key="2">
    <source>
        <dbReference type="ARBA" id="ARBA00022679"/>
    </source>
</evidence>